<protein>
    <submittedName>
        <fullName evidence="1">Uncharacterized protein</fullName>
    </submittedName>
</protein>
<proteinExistence type="predicted"/>
<reference evidence="1 2" key="1">
    <citation type="submission" date="2024-12" db="EMBL/GenBank/DDBJ databases">
        <authorList>
            <person name="Li X."/>
            <person name="Zhang D."/>
        </authorList>
    </citation>
    <scope>NUCLEOTIDE SEQUENCE [LARGE SCALE GENOMIC DNA]</scope>
    <source>
        <strain evidence="1 2">JCM19602</strain>
    </source>
</reference>
<keyword evidence="2" id="KW-1185">Reference proteome</keyword>
<comment type="caution">
    <text evidence="1">The sequence shown here is derived from an EMBL/GenBank/DDBJ whole genome shotgun (WGS) entry which is preliminary data.</text>
</comment>
<name>A0ABW8VTZ5_9BACI</name>
<dbReference type="Proteomes" id="UP001628668">
    <property type="component" value="Unassembled WGS sequence"/>
</dbReference>
<dbReference type="RefSeq" id="WP_411160379.1">
    <property type="nucleotide sequence ID" value="NZ_JBJOSA010000023.1"/>
</dbReference>
<sequence>MNTQVLPQKAKKHKKWFEKVFINPYGYEVNGSKYFLTLYKRNEKTTGYSVITAEQFHSGDALKAFEKLMLYTVFVNNFFSIGEERARISEDYFLIPAIQIDQYLQTNGINEALEKGKKILNEYGKLQKEFKNFANEYTKYYDTTILSSNEINDYDIDKLLLILSNLNRIQYLQGKRFIESYNELKMLEKEMKKTKIFSTIPTDNQKFLTELLRSKKETEGTLKQLDVEKEIEHLTVNEQTKILVKEFEKAGNKKMPRYKKDLRYPKP</sequence>
<organism evidence="1 2">
    <name type="scientific">Rossellomorea oryzaecorticis</name>
    <dbReference type="NCBI Taxonomy" id="1396505"/>
    <lineage>
        <taxon>Bacteria</taxon>
        <taxon>Bacillati</taxon>
        <taxon>Bacillota</taxon>
        <taxon>Bacilli</taxon>
        <taxon>Bacillales</taxon>
        <taxon>Bacillaceae</taxon>
        <taxon>Rossellomorea</taxon>
    </lineage>
</organism>
<evidence type="ECO:0000313" key="2">
    <source>
        <dbReference type="Proteomes" id="UP001628668"/>
    </source>
</evidence>
<gene>
    <name evidence="1" type="ORF">ACKA06_18815</name>
</gene>
<accession>A0ABW8VTZ5</accession>
<evidence type="ECO:0000313" key="1">
    <source>
        <dbReference type="EMBL" id="MFL8938841.1"/>
    </source>
</evidence>
<dbReference type="EMBL" id="JBJOSA010000023">
    <property type="protein sequence ID" value="MFL8938841.1"/>
    <property type="molecule type" value="Genomic_DNA"/>
</dbReference>